<gene>
    <name evidence="2" type="ORF">HDG70_002220</name>
</gene>
<dbReference type="Proteomes" id="UP000604066">
    <property type="component" value="Unassembled WGS sequence"/>
</dbReference>
<accession>A0ABX2RBD7</accession>
<feature type="domain" description="Ribosomal protein eL8/eL30/eS12/Gadd45" evidence="1">
    <location>
        <begin position="3"/>
        <end position="88"/>
    </location>
</feature>
<protein>
    <submittedName>
        <fullName evidence="2">Ribosomal protein L7Ae-like RNA K-turn-binding protein</fullName>
    </submittedName>
</protein>
<dbReference type="InterPro" id="IPR029064">
    <property type="entry name" value="Ribosomal_eL30-like_sf"/>
</dbReference>
<reference evidence="2 3" key="1">
    <citation type="submission" date="2020-07" db="EMBL/GenBank/DDBJ databases">
        <title>Genomic Encyclopedia of Type Strains, Phase III (KMG-III): the genomes of soil and plant-associated and newly described type strains.</title>
        <authorList>
            <person name="Whitman W."/>
        </authorList>
    </citation>
    <scope>NUCLEOTIDE SEQUENCE [LARGE SCALE GENOMIC DNA]</scope>
    <source>
        <strain evidence="2 3">DSM 11255</strain>
    </source>
</reference>
<sequence>MNKVEGILGLAFKAKKLLVGETEVLLGFKRGKIEGVILAVNTSEKQKKKIELLAKEQGTLVVNWGTKEEIGRILNRRPTGILGFQDRGFWQKFLKEIGNDQGVN</sequence>
<dbReference type="EMBL" id="JACCBS010000003">
    <property type="protein sequence ID" value="NYE58469.1"/>
    <property type="molecule type" value="Genomic_DNA"/>
</dbReference>
<name>A0ABX2RBD7_9THEO</name>
<organism evidence="2 3">
    <name type="scientific">Carboxydothermus ferrireducens DSM 11255</name>
    <dbReference type="NCBI Taxonomy" id="1119529"/>
    <lineage>
        <taxon>Bacteria</taxon>
        <taxon>Bacillati</taxon>
        <taxon>Bacillota</taxon>
        <taxon>Clostridia</taxon>
        <taxon>Thermoanaerobacterales</taxon>
        <taxon>Thermoanaerobacteraceae</taxon>
        <taxon>Carboxydothermus</taxon>
    </lineage>
</organism>
<proteinExistence type="predicted"/>
<evidence type="ECO:0000259" key="1">
    <source>
        <dbReference type="Pfam" id="PF01248"/>
    </source>
</evidence>
<evidence type="ECO:0000313" key="2">
    <source>
        <dbReference type="EMBL" id="NYE58469.1"/>
    </source>
</evidence>
<dbReference type="Pfam" id="PF01248">
    <property type="entry name" value="Ribosomal_L7Ae"/>
    <property type="match status" value="1"/>
</dbReference>
<dbReference type="Gene3D" id="3.30.1330.30">
    <property type="match status" value="1"/>
</dbReference>
<evidence type="ECO:0000313" key="3">
    <source>
        <dbReference type="Proteomes" id="UP000604066"/>
    </source>
</evidence>
<comment type="caution">
    <text evidence="2">The sequence shown here is derived from an EMBL/GenBank/DDBJ whole genome shotgun (WGS) entry which is preliminary data.</text>
</comment>
<dbReference type="InterPro" id="IPR004038">
    <property type="entry name" value="Ribosomal_eL8/eL30/eS12/Gad45"/>
</dbReference>
<dbReference type="RefSeq" id="WP_028052206.1">
    <property type="nucleotide sequence ID" value="NZ_ATYG01000016.1"/>
</dbReference>
<keyword evidence="3" id="KW-1185">Reference proteome</keyword>
<dbReference type="SUPFAM" id="SSF55315">
    <property type="entry name" value="L30e-like"/>
    <property type="match status" value="1"/>
</dbReference>